<evidence type="ECO:0000256" key="1">
    <source>
        <dbReference type="SAM" id="SignalP"/>
    </source>
</evidence>
<keyword evidence="3" id="KW-1185">Reference proteome</keyword>
<gene>
    <name evidence="2" type="ORF">LEM8419_01692</name>
</gene>
<accession>A0ABM9B0D3</accession>
<comment type="caution">
    <text evidence="2">The sequence shown here is derived from an EMBL/GenBank/DDBJ whole genome shotgun (WGS) entry which is preliminary data.</text>
</comment>
<feature type="signal peptide" evidence="1">
    <location>
        <begin position="1"/>
        <end position="19"/>
    </location>
</feature>
<keyword evidence="1" id="KW-0732">Signal</keyword>
<evidence type="ECO:0008006" key="4">
    <source>
        <dbReference type="Google" id="ProtNLM"/>
    </source>
</evidence>
<sequence length="246" mass="28430">MPHLSLITLLLLCCTCVRAQISAGTIDYLEHREFEVWDGMSIEQKKRVEKMKTEGVFDQTGRLTFNEQAFSYQQLPKAPDTDNRRGWWGADTENPDVYYTSVVDSTVTDQRRIMDRSFIMEDEWLVPEWEIPANQQLNMAYTLPSKLAFTVSPEGDTLTAYFTETIPLGIGPRGYGGLPGAIVYLKVENEGVYTEYTMTTMQPNPTELELEKPTEGDTISRERFEKIAAKRKEAMERRRRGWQRNY</sequence>
<feature type="chain" id="PRO_5045155980" description="GLPGLI family protein" evidence="1">
    <location>
        <begin position="20"/>
        <end position="246"/>
    </location>
</feature>
<dbReference type="Proteomes" id="UP000837803">
    <property type="component" value="Unassembled WGS sequence"/>
</dbReference>
<name>A0ABM9B0D3_9BACT</name>
<dbReference type="EMBL" id="CAKLPZ010000001">
    <property type="protein sequence ID" value="CAH1000539.1"/>
    <property type="molecule type" value="Genomic_DNA"/>
</dbReference>
<reference evidence="2" key="1">
    <citation type="submission" date="2021-12" db="EMBL/GenBank/DDBJ databases">
        <authorList>
            <person name="Rodrigo-Torres L."/>
            <person name="Arahal R. D."/>
            <person name="Lucena T."/>
        </authorList>
    </citation>
    <scope>NUCLEOTIDE SEQUENCE</scope>
    <source>
        <strain evidence="2">CECT 8419</strain>
    </source>
</reference>
<dbReference type="NCBIfam" id="TIGR01200">
    <property type="entry name" value="GLPGLI"/>
    <property type="match status" value="1"/>
</dbReference>
<proteinExistence type="predicted"/>
<dbReference type="InterPro" id="IPR005901">
    <property type="entry name" value="GLPGLI"/>
</dbReference>
<evidence type="ECO:0000313" key="3">
    <source>
        <dbReference type="Proteomes" id="UP000837803"/>
    </source>
</evidence>
<evidence type="ECO:0000313" key="2">
    <source>
        <dbReference type="EMBL" id="CAH1000539.1"/>
    </source>
</evidence>
<dbReference type="RefSeq" id="WP_238750589.1">
    <property type="nucleotide sequence ID" value="NZ_CAKLPZ010000001.1"/>
</dbReference>
<organism evidence="2 3">
    <name type="scientific">Neolewinella maritima</name>
    <dbReference type="NCBI Taxonomy" id="1383882"/>
    <lineage>
        <taxon>Bacteria</taxon>
        <taxon>Pseudomonadati</taxon>
        <taxon>Bacteroidota</taxon>
        <taxon>Saprospiria</taxon>
        <taxon>Saprospirales</taxon>
        <taxon>Lewinellaceae</taxon>
        <taxon>Neolewinella</taxon>
    </lineage>
</organism>
<protein>
    <recommendedName>
        <fullName evidence="4">GLPGLI family protein</fullName>
    </recommendedName>
</protein>